<dbReference type="CDD" id="cd04194">
    <property type="entry name" value="GT8_A4GalT_like"/>
    <property type="match status" value="1"/>
</dbReference>
<keyword evidence="3" id="KW-0479">Metal-binding</keyword>
<evidence type="ECO:0000313" key="4">
    <source>
        <dbReference type="EMBL" id="SBT66837.1"/>
    </source>
</evidence>
<evidence type="ECO:0000256" key="2">
    <source>
        <dbReference type="ARBA" id="ARBA00022679"/>
    </source>
</evidence>
<dbReference type="Gene3D" id="3.90.550.10">
    <property type="entry name" value="Spore Coat Polysaccharide Biosynthesis Protein SpsA, Chain A"/>
    <property type="match status" value="1"/>
</dbReference>
<organism evidence="4 5">
    <name type="scientific">Micromonospora sediminicola</name>
    <dbReference type="NCBI Taxonomy" id="946078"/>
    <lineage>
        <taxon>Bacteria</taxon>
        <taxon>Bacillati</taxon>
        <taxon>Actinomycetota</taxon>
        <taxon>Actinomycetes</taxon>
        <taxon>Micromonosporales</taxon>
        <taxon>Micromonosporaceae</taxon>
        <taxon>Micromonospora</taxon>
    </lineage>
</organism>
<dbReference type="GO" id="GO:0016757">
    <property type="term" value="F:glycosyltransferase activity"/>
    <property type="evidence" value="ECO:0007669"/>
    <property type="project" value="UniProtKB-KW"/>
</dbReference>
<dbReference type="InterPro" id="IPR002495">
    <property type="entry name" value="Glyco_trans_8"/>
</dbReference>
<dbReference type="SUPFAM" id="SSF53448">
    <property type="entry name" value="Nucleotide-diphospho-sugar transferases"/>
    <property type="match status" value="1"/>
</dbReference>
<evidence type="ECO:0000256" key="1">
    <source>
        <dbReference type="ARBA" id="ARBA00022676"/>
    </source>
</evidence>
<dbReference type="EMBL" id="FLRH01000003">
    <property type="protein sequence ID" value="SBT66837.1"/>
    <property type="molecule type" value="Genomic_DNA"/>
</dbReference>
<sequence>MDLTLTFDNAYAAHAAVVMSTVAESNPGEELRYWLVAADDVPAGARATLTRIAGPHATVEFLRVDASRVNLSKGSDPLMAYLSPAMYLRLLVPAELPADVGRVLYLDCDTLCVNSLKPLFEVDMGGVPLGGVRDPFNRRLLDMGGIPGLAGYDHLDPHGHYFNSGVLLIDVRRWKECEVTEVSLDYLRRHAHESRYPDQDALNFAVFDNWLRLPHRWNDLMAWRREPEFGGKLSDSAIIHTAGPVKPWQPGFPKGARRDLYWQHRRRSGGGLGSTLRR</sequence>
<gene>
    <name evidence="4" type="ORF">GA0070622_3867</name>
</gene>
<name>A0A1A9BD88_9ACTN</name>
<dbReference type="InterPro" id="IPR029044">
    <property type="entry name" value="Nucleotide-diphossugar_trans"/>
</dbReference>
<dbReference type="GO" id="GO:0046872">
    <property type="term" value="F:metal ion binding"/>
    <property type="evidence" value="ECO:0007669"/>
    <property type="project" value="UniProtKB-KW"/>
</dbReference>
<dbReference type="PANTHER" id="PTHR13778">
    <property type="entry name" value="GLYCOSYLTRANSFERASE 8 DOMAIN-CONTAINING PROTEIN"/>
    <property type="match status" value="1"/>
</dbReference>
<dbReference type="Proteomes" id="UP000199558">
    <property type="component" value="Unassembled WGS sequence"/>
</dbReference>
<keyword evidence="1" id="KW-0328">Glycosyltransferase</keyword>
<dbReference type="AlphaFoldDB" id="A0A1A9BD88"/>
<protein>
    <submittedName>
        <fullName evidence="4">Lipopolysaccharide biosynthesis protein, LPS:glycosyltransferase</fullName>
    </submittedName>
</protein>
<dbReference type="InterPro" id="IPR050748">
    <property type="entry name" value="Glycosyltrans_8_dom-fam"/>
</dbReference>
<proteinExistence type="predicted"/>
<dbReference type="PANTHER" id="PTHR13778:SF47">
    <property type="entry name" value="LIPOPOLYSACCHARIDE 1,3-GALACTOSYLTRANSFERASE"/>
    <property type="match status" value="1"/>
</dbReference>
<dbReference type="Pfam" id="PF01501">
    <property type="entry name" value="Glyco_transf_8"/>
    <property type="match status" value="1"/>
</dbReference>
<accession>A0A1A9BD88</accession>
<keyword evidence="5" id="KW-1185">Reference proteome</keyword>
<dbReference type="RefSeq" id="WP_176558791.1">
    <property type="nucleotide sequence ID" value="NZ_FLRH01000003.1"/>
</dbReference>
<evidence type="ECO:0000256" key="3">
    <source>
        <dbReference type="ARBA" id="ARBA00022723"/>
    </source>
</evidence>
<dbReference type="STRING" id="946078.GA0070622_3867"/>
<keyword evidence="2 4" id="KW-0808">Transferase</keyword>
<reference evidence="5" key="1">
    <citation type="submission" date="2016-06" db="EMBL/GenBank/DDBJ databases">
        <authorList>
            <person name="Varghese N."/>
            <person name="Submissions Spin"/>
        </authorList>
    </citation>
    <scope>NUCLEOTIDE SEQUENCE [LARGE SCALE GENOMIC DNA]</scope>
    <source>
        <strain evidence="5">DSM 45794</strain>
    </source>
</reference>
<evidence type="ECO:0000313" key="5">
    <source>
        <dbReference type="Proteomes" id="UP000199558"/>
    </source>
</evidence>